<accession>A0AAV7FDW4</accession>
<dbReference type="InterPro" id="IPR020904">
    <property type="entry name" value="Sc_DH/Rdtase_CS"/>
</dbReference>
<dbReference type="NCBIfam" id="NF005559">
    <property type="entry name" value="PRK07231.1"/>
    <property type="match status" value="1"/>
</dbReference>
<dbReference type="CDD" id="cd05326">
    <property type="entry name" value="secoisolariciresinol-DH_like_SDR_c"/>
    <property type="match status" value="1"/>
</dbReference>
<evidence type="ECO:0000313" key="3">
    <source>
        <dbReference type="EMBL" id="KAG9459088.1"/>
    </source>
</evidence>
<comment type="caution">
    <text evidence="3">The sequence shown here is derived from an EMBL/GenBank/DDBJ whole genome shotgun (WGS) entry which is preliminary data.</text>
</comment>
<dbReference type="GO" id="GO:0016616">
    <property type="term" value="F:oxidoreductase activity, acting on the CH-OH group of donors, NAD or NADP as acceptor"/>
    <property type="evidence" value="ECO:0007669"/>
    <property type="project" value="InterPro"/>
</dbReference>
<protein>
    <submittedName>
        <fullName evidence="3">Uncharacterized protein</fullName>
    </submittedName>
</protein>
<keyword evidence="4" id="KW-1185">Reference proteome</keyword>
<evidence type="ECO:0000256" key="1">
    <source>
        <dbReference type="ARBA" id="ARBA00006484"/>
    </source>
</evidence>
<dbReference type="PRINTS" id="PR00081">
    <property type="entry name" value="GDHRDH"/>
</dbReference>
<dbReference type="FunFam" id="3.40.50.720:FF:000084">
    <property type="entry name" value="Short-chain dehydrogenase reductase"/>
    <property type="match status" value="1"/>
</dbReference>
<dbReference type="AlphaFoldDB" id="A0AAV7FDW4"/>
<keyword evidence="2" id="KW-0560">Oxidoreductase</keyword>
<dbReference type="PROSITE" id="PS00061">
    <property type="entry name" value="ADH_SHORT"/>
    <property type="match status" value="1"/>
</dbReference>
<dbReference type="EMBL" id="JAINDJ010000002">
    <property type="protein sequence ID" value="KAG9459088.1"/>
    <property type="molecule type" value="Genomic_DNA"/>
</dbReference>
<reference evidence="3 4" key="1">
    <citation type="submission" date="2021-07" db="EMBL/GenBank/DDBJ databases">
        <title>The Aristolochia fimbriata genome: insights into angiosperm evolution, floral development and chemical biosynthesis.</title>
        <authorList>
            <person name="Jiao Y."/>
        </authorList>
    </citation>
    <scope>NUCLEOTIDE SEQUENCE [LARGE SCALE GENOMIC DNA]</scope>
    <source>
        <strain evidence="3">IBCAS-2021</strain>
        <tissue evidence="3">Leaf</tissue>
    </source>
</reference>
<comment type="similarity">
    <text evidence="1">Belongs to the short-chain dehydrogenases/reductases (SDR) family.</text>
</comment>
<dbReference type="PANTHER" id="PTHR43180:SF30">
    <property type="entry name" value="MOMILACTONE A SYNTHASE"/>
    <property type="match status" value="1"/>
</dbReference>
<dbReference type="Proteomes" id="UP000825729">
    <property type="component" value="Unassembled WGS sequence"/>
</dbReference>
<dbReference type="Pfam" id="PF13561">
    <property type="entry name" value="adh_short_C2"/>
    <property type="match status" value="1"/>
</dbReference>
<dbReference type="InterPro" id="IPR045309">
    <property type="entry name" value="ABA2-like"/>
</dbReference>
<organism evidence="3 4">
    <name type="scientific">Aristolochia fimbriata</name>
    <name type="common">White veined hardy Dutchman's pipe vine</name>
    <dbReference type="NCBI Taxonomy" id="158543"/>
    <lineage>
        <taxon>Eukaryota</taxon>
        <taxon>Viridiplantae</taxon>
        <taxon>Streptophyta</taxon>
        <taxon>Embryophyta</taxon>
        <taxon>Tracheophyta</taxon>
        <taxon>Spermatophyta</taxon>
        <taxon>Magnoliopsida</taxon>
        <taxon>Magnoliidae</taxon>
        <taxon>Piperales</taxon>
        <taxon>Aristolochiaceae</taxon>
        <taxon>Aristolochia</taxon>
    </lineage>
</organism>
<evidence type="ECO:0000256" key="2">
    <source>
        <dbReference type="ARBA" id="ARBA00023002"/>
    </source>
</evidence>
<dbReference type="SUPFAM" id="SSF51735">
    <property type="entry name" value="NAD(P)-binding Rossmann-fold domains"/>
    <property type="match status" value="1"/>
</dbReference>
<dbReference type="InterPro" id="IPR002347">
    <property type="entry name" value="SDR_fam"/>
</dbReference>
<dbReference type="PRINTS" id="PR00080">
    <property type="entry name" value="SDRFAMILY"/>
</dbReference>
<sequence length="273" mass="28811">MSSGTARRLEGKVAVVTGGASGIGASTVRLLHREGAKVVIADIQDELGRAIAAELGPSDEQHCVFVHCDVTKETDVRDAVDAAVSRFGKLDIMFNNAGVVDPWKPSIRDNEKSDFERVLAVNVTGVFLGIKQAARVMVPARRGSIVNTASVSGVHGGVASHAYTCSKHAVVGLTKNAAVELGEHGVRVNCVSPYLVKTPLTEGFFKPKPGKGGDGSKKPTQMYTNLEGVELEAEDIAEAVLYLGSDESRYVSGHNLIVDGGFTIHNTGLNLFG</sequence>
<evidence type="ECO:0000313" key="4">
    <source>
        <dbReference type="Proteomes" id="UP000825729"/>
    </source>
</evidence>
<dbReference type="Gene3D" id="3.40.50.720">
    <property type="entry name" value="NAD(P)-binding Rossmann-like Domain"/>
    <property type="match status" value="1"/>
</dbReference>
<name>A0AAV7FDW4_ARIFI</name>
<dbReference type="InterPro" id="IPR036291">
    <property type="entry name" value="NAD(P)-bd_dom_sf"/>
</dbReference>
<gene>
    <name evidence="3" type="ORF">H6P81_003596</name>
</gene>
<proteinExistence type="inferred from homology"/>
<dbReference type="PANTHER" id="PTHR43180">
    <property type="entry name" value="3-OXOACYL-(ACYL-CARRIER-PROTEIN) REDUCTASE (AFU_ORTHOLOGUE AFUA_6G11210)"/>
    <property type="match status" value="1"/>
</dbReference>